<proteinExistence type="predicted"/>
<organism evidence="2 3">
    <name type="scientific">Paradevosia shaoguanensis</name>
    <dbReference type="NCBI Taxonomy" id="1335043"/>
    <lineage>
        <taxon>Bacteria</taxon>
        <taxon>Pseudomonadati</taxon>
        <taxon>Pseudomonadota</taxon>
        <taxon>Alphaproteobacteria</taxon>
        <taxon>Hyphomicrobiales</taxon>
        <taxon>Devosiaceae</taxon>
        <taxon>Paradevosia</taxon>
    </lineage>
</organism>
<dbReference type="EMBL" id="JALAZD010000001">
    <property type="protein sequence ID" value="MCI0126530.1"/>
    <property type="molecule type" value="Genomic_DNA"/>
</dbReference>
<dbReference type="PIRSF" id="PIRSF009320">
    <property type="entry name" value="Nuc_binding_HP_1000"/>
    <property type="match status" value="1"/>
</dbReference>
<dbReference type="PANTHER" id="PTHR13696:SF52">
    <property type="entry name" value="PARA FAMILY PROTEIN CT_582"/>
    <property type="match status" value="1"/>
</dbReference>
<feature type="domain" description="CobQ/CobB/MinD/ParA nucleotide binding" evidence="1">
    <location>
        <begin position="30"/>
        <end position="74"/>
    </location>
</feature>
<reference evidence="2" key="1">
    <citation type="submission" date="2022-03" db="EMBL/GenBank/DDBJ databases">
        <title>The complete genome sequence of a Methyloterrigena soli.</title>
        <authorList>
            <person name="Zi Z."/>
        </authorList>
    </citation>
    <scope>NUCLEOTIDE SEQUENCE</scope>
    <source>
        <strain evidence="2">M48</strain>
    </source>
</reference>
<dbReference type="Gene3D" id="3.40.50.300">
    <property type="entry name" value="P-loop containing nucleotide triphosphate hydrolases"/>
    <property type="match status" value="1"/>
</dbReference>
<dbReference type="InterPro" id="IPR050678">
    <property type="entry name" value="DNA_Partitioning_ATPase"/>
</dbReference>
<dbReference type="Pfam" id="PF01656">
    <property type="entry name" value="CbiA"/>
    <property type="match status" value="1"/>
</dbReference>
<name>A0AA41QL52_9HYPH</name>
<protein>
    <submittedName>
        <fullName evidence="2">AAA family ATPase</fullName>
    </submittedName>
</protein>
<accession>A0AA41QL52</accession>
<dbReference type="SUPFAM" id="SSF52540">
    <property type="entry name" value="P-loop containing nucleoside triphosphate hydrolases"/>
    <property type="match status" value="1"/>
</dbReference>
<dbReference type="AlphaFoldDB" id="A0AA41QL52"/>
<evidence type="ECO:0000313" key="3">
    <source>
        <dbReference type="Proteomes" id="UP001156140"/>
    </source>
</evidence>
<gene>
    <name evidence="2" type="ORF">ML536_06785</name>
</gene>
<evidence type="ECO:0000259" key="1">
    <source>
        <dbReference type="Pfam" id="PF01656"/>
    </source>
</evidence>
<dbReference type="InterPro" id="IPR002586">
    <property type="entry name" value="CobQ/CobB/MinD/ParA_Nub-bd_dom"/>
</dbReference>
<dbReference type="CDD" id="cd02042">
    <property type="entry name" value="ParAB_family"/>
    <property type="match status" value="1"/>
</dbReference>
<dbReference type="PANTHER" id="PTHR13696">
    <property type="entry name" value="P-LOOP CONTAINING NUCLEOSIDE TRIPHOSPHATE HYDROLASE"/>
    <property type="match status" value="1"/>
</dbReference>
<keyword evidence="3" id="KW-1185">Reference proteome</keyword>
<comment type="caution">
    <text evidence="2">The sequence shown here is derived from an EMBL/GenBank/DDBJ whole genome shotgun (WGS) entry which is preliminary data.</text>
</comment>
<dbReference type="InterPro" id="IPR027417">
    <property type="entry name" value="P-loop_NTPase"/>
</dbReference>
<dbReference type="Proteomes" id="UP001156140">
    <property type="component" value="Unassembled WGS sequence"/>
</dbReference>
<sequence length="234" mass="25207">MPLLPTWPHHIAPISRLPHSRGPRVISLLGKGGSSKTTTAIQLAGTGAAIGRRVLILDTDPQRSASGWRALREDTRISVKTCRPQDVADLVSRASQAGIELVLVDNPPVRSAASDAIAAAADLSVVMVRPSMLDLVVGMDWITWLNAANHQFAVVIGAAPPMRAGTEAPFVREARMALRQEVHRLWRGQLTLRHAVIESVGVGATLMETEPDGAAAGEFCRLWIGLMAELERTR</sequence>
<evidence type="ECO:0000313" key="2">
    <source>
        <dbReference type="EMBL" id="MCI0126530.1"/>
    </source>
</evidence>
<dbReference type="RefSeq" id="WP_281735370.1">
    <property type="nucleotide sequence ID" value="NZ_JAKETQ010000001.1"/>
</dbReference>